<feature type="transmembrane region" description="Helical" evidence="11">
    <location>
        <begin position="12"/>
        <end position="34"/>
    </location>
</feature>
<keyword evidence="8 11" id="KW-0472">Membrane</keyword>
<evidence type="ECO:0000313" key="14">
    <source>
        <dbReference type="Proteomes" id="UP000593966"/>
    </source>
</evidence>
<reference evidence="13 14" key="1">
    <citation type="submission" date="2020-02" db="EMBL/GenBank/DDBJ databases">
        <title>Tigecycline-resistant Acinetobacter species from pigs and migratory birds.</title>
        <authorList>
            <person name="Chen C."/>
            <person name="Sun J."/>
            <person name="Liao X.-P."/>
            <person name="Liu Y.-H."/>
        </authorList>
    </citation>
    <scope>NUCLEOTIDE SEQUENCE [LARGE SCALE GENOMIC DNA]</scope>
    <source>
        <strain evidence="13 14">YH12207_T</strain>
    </source>
</reference>
<dbReference type="AlphaFoldDB" id="A0A7S7AIV0"/>
<keyword evidence="3" id="KW-1003">Cell membrane</keyword>
<keyword evidence="4" id="KW-0488">Methylation</keyword>
<dbReference type="GO" id="GO:0005886">
    <property type="term" value="C:plasma membrane"/>
    <property type="evidence" value="ECO:0007669"/>
    <property type="project" value="UniProtKB-SubCell"/>
</dbReference>
<dbReference type="GO" id="GO:0015628">
    <property type="term" value="P:protein secretion by the type II secretion system"/>
    <property type="evidence" value="ECO:0007669"/>
    <property type="project" value="InterPro"/>
</dbReference>
<dbReference type="Gene3D" id="3.30.700.10">
    <property type="entry name" value="Glycoprotein, Type 4 Pilin"/>
    <property type="match status" value="1"/>
</dbReference>
<dbReference type="RefSeq" id="WP_180046910.1">
    <property type="nucleotide sequence ID" value="NZ_CP048659.1"/>
</dbReference>
<evidence type="ECO:0000256" key="3">
    <source>
        <dbReference type="ARBA" id="ARBA00022475"/>
    </source>
</evidence>
<protein>
    <recommendedName>
        <fullName evidence="2">Type II secretion system protein H</fullName>
    </recommendedName>
    <alternativeName>
        <fullName evidence="10">General secretion pathway protein H</fullName>
    </alternativeName>
</protein>
<keyword evidence="7 11" id="KW-1133">Transmembrane helix</keyword>
<dbReference type="Pfam" id="PF12019">
    <property type="entry name" value="GspH"/>
    <property type="match status" value="1"/>
</dbReference>
<dbReference type="InterPro" id="IPR045584">
    <property type="entry name" value="Pilin-like"/>
</dbReference>
<dbReference type="PROSITE" id="PS51257">
    <property type="entry name" value="PROKAR_LIPOPROTEIN"/>
    <property type="match status" value="1"/>
</dbReference>
<dbReference type="GO" id="GO:0015627">
    <property type="term" value="C:type II protein secretion system complex"/>
    <property type="evidence" value="ECO:0007669"/>
    <property type="project" value="InterPro"/>
</dbReference>
<evidence type="ECO:0000256" key="2">
    <source>
        <dbReference type="ARBA" id="ARBA00021549"/>
    </source>
</evidence>
<evidence type="ECO:0000259" key="12">
    <source>
        <dbReference type="Pfam" id="PF12019"/>
    </source>
</evidence>
<evidence type="ECO:0000256" key="4">
    <source>
        <dbReference type="ARBA" id="ARBA00022481"/>
    </source>
</evidence>
<organism evidence="13 14">
    <name type="scientific">Acinetobacter piscicola</name>
    <dbReference type="NCBI Taxonomy" id="2006115"/>
    <lineage>
        <taxon>Bacteria</taxon>
        <taxon>Pseudomonadati</taxon>
        <taxon>Pseudomonadota</taxon>
        <taxon>Gammaproteobacteria</taxon>
        <taxon>Moraxellales</taxon>
        <taxon>Moraxellaceae</taxon>
        <taxon>Acinetobacter</taxon>
    </lineage>
</organism>
<comment type="subcellular location">
    <subcellularLocation>
        <location evidence="1">Cell inner membrane</location>
        <topology evidence="1">Single-pass membrane protein</topology>
    </subcellularLocation>
</comment>
<evidence type="ECO:0000256" key="7">
    <source>
        <dbReference type="ARBA" id="ARBA00022989"/>
    </source>
</evidence>
<evidence type="ECO:0000256" key="10">
    <source>
        <dbReference type="ARBA" id="ARBA00030775"/>
    </source>
</evidence>
<comment type="similarity">
    <text evidence="9">Belongs to the GSP H family.</text>
</comment>
<accession>A0A7S7AIV0</accession>
<dbReference type="InterPro" id="IPR012902">
    <property type="entry name" value="N_methyl_site"/>
</dbReference>
<proteinExistence type="inferred from homology"/>
<evidence type="ECO:0000256" key="5">
    <source>
        <dbReference type="ARBA" id="ARBA00022519"/>
    </source>
</evidence>
<gene>
    <name evidence="13" type="ORF">G0028_03680</name>
</gene>
<feature type="domain" description="General secretion pathway GspH" evidence="12">
    <location>
        <begin position="51"/>
        <end position="136"/>
    </location>
</feature>
<evidence type="ECO:0000256" key="8">
    <source>
        <dbReference type="ARBA" id="ARBA00023136"/>
    </source>
</evidence>
<name>A0A7S7AIV0_9GAMM</name>
<evidence type="ECO:0000256" key="6">
    <source>
        <dbReference type="ARBA" id="ARBA00022692"/>
    </source>
</evidence>
<dbReference type="Proteomes" id="UP000593966">
    <property type="component" value="Chromosome"/>
</dbReference>
<keyword evidence="5" id="KW-0997">Cell inner membrane</keyword>
<dbReference type="SUPFAM" id="SSF54523">
    <property type="entry name" value="Pili subunits"/>
    <property type="match status" value="1"/>
</dbReference>
<sequence>MYFYCKQEGVSLIELITCICIIGIIACIATPHFLHILQETEQKNIFPLLDQHIKFAKNSAILHHSDIVICSSVDLDTCQNDQWNTAIIIFIDRNHNQQHDMNEQLLQQTKTELKYGNLKWNGNSTHRKLLTFKGDTGLPRGAYGSFYY</sequence>
<dbReference type="EMBL" id="CP048659">
    <property type="protein sequence ID" value="QOW47840.1"/>
    <property type="molecule type" value="Genomic_DNA"/>
</dbReference>
<dbReference type="NCBIfam" id="TIGR02532">
    <property type="entry name" value="IV_pilin_GFxxxE"/>
    <property type="match status" value="1"/>
</dbReference>
<evidence type="ECO:0000256" key="11">
    <source>
        <dbReference type="SAM" id="Phobius"/>
    </source>
</evidence>
<keyword evidence="14" id="KW-1185">Reference proteome</keyword>
<evidence type="ECO:0000256" key="1">
    <source>
        <dbReference type="ARBA" id="ARBA00004377"/>
    </source>
</evidence>
<evidence type="ECO:0000256" key="9">
    <source>
        <dbReference type="ARBA" id="ARBA00025772"/>
    </source>
</evidence>
<keyword evidence="6 11" id="KW-0812">Transmembrane</keyword>
<dbReference type="InterPro" id="IPR022346">
    <property type="entry name" value="T2SS_GspH"/>
</dbReference>
<evidence type="ECO:0000313" key="13">
    <source>
        <dbReference type="EMBL" id="QOW47840.1"/>
    </source>
</evidence>